<dbReference type="Pfam" id="PF06652">
    <property type="entry name" value="Methuselah_N"/>
    <property type="match status" value="1"/>
</dbReference>
<feature type="transmembrane region" description="Helical" evidence="9">
    <location>
        <begin position="661"/>
        <end position="685"/>
    </location>
</feature>
<feature type="transmembrane region" description="Helical" evidence="9">
    <location>
        <begin position="475"/>
        <end position="495"/>
    </location>
</feature>
<keyword evidence="12" id="KW-1185">Reference proteome</keyword>
<dbReference type="InterPro" id="IPR000832">
    <property type="entry name" value="GPCR_2_secretin-like"/>
</dbReference>
<dbReference type="PROSITE" id="PS50261">
    <property type="entry name" value="G_PROTEIN_RECEP_F2_4"/>
    <property type="match status" value="1"/>
</dbReference>
<proteinExistence type="inferred from homology"/>
<dbReference type="InParanoid" id="E9FT96"/>
<dbReference type="CDD" id="cd15039">
    <property type="entry name" value="7tmB3_Methuselah-like"/>
    <property type="match status" value="1"/>
</dbReference>
<feature type="region of interest" description="Disordered" evidence="8">
    <location>
        <begin position="77"/>
        <end position="119"/>
    </location>
</feature>
<evidence type="ECO:0000259" key="10">
    <source>
        <dbReference type="PROSITE" id="PS50261"/>
    </source>
</evidence>
<dbReference type="FunCoup" id="E9FT96">
    <property type="interactions" value="3"/>
</dbReference>
<feature type="transmembrane region" description="Helical" evidence="9">
    <location>
        <begin position="609"/>
        <end position="630"/>
    </location>
</feature>
<feature type="region of interest" description="Disordered" evidence="8">
    <location>
        <begin position="802"/>
        <end position="821"/>
    </location>
</feature>
<dbReference type="PANTHER" id="PTHR46953:SF1">
    <property type="entry name" value="G-PROTEIN COUPLED RECEPTOR MTH-LIKE 1-RELATED"/>
    <property type="match status" value="1"/>
</dbReference>
<dbReference type="GO" id="GO:0004930">
    <property type="term" value="F:G protein-coupled receptor activity"/>
    <property type="evidence" value="ECO:0000318"/>
    <property type="project" value="GO_Central"/>
</dbReference>
<dbReference type="InterPro" id="IPR036272">
    <property type="entry name" value="Methuselah_N_sf"/>
</dbReference>
<dbReference type="OrthoDB" id="6134459at2759"/>
<comment type="similarity">
    <text evidence="2">Belongs to the G-protein coupled receptor 2 family. Mth subfamily.</text>
</comment>
<dbReference type="eggNOG" id="KOG4193">
    <property type="taxonomic scope" value="Eukaryota"/>
</dbReference>
<evidence type="ECO:0000256" key="4">
    <source>
        <dbReference type="ARBA" id="ARBA00022729"/>
    </source>
</evidence>
<keyword evidence="6" id="KW-0807">Transducer</keyword>
<feature type="region of interest" description="Disordered" evidence="8">
    <location>
        <begin position="828"/>
        <end position="860"/>
    </location>
</feature>
<evidence type="ECO:0000256" key="3">
    <source>
        <dbReference type="ARBA" id="ARBA00022692"/>
    </source>
</evidence>
<name>E9FT96_DAPPU</name>
<feature type="domain" description="G-protein coupled receptors family 2 profile 2" evidence="10">
    <location>
        <begin position="439"/>
        <end position="756"/>
    </location>
</feature>
<dbReference type="KEGG" id="dpx:DAPPUDRAFT_303269"/>
<organism evidence="11 12">
    <name type="scientific">Daphnia pulex</name>
    <name type="common">Water flea</name>
    <dbReference type="NCBI Taxonomy" id="6669"/>
    <lineage>
        <taxon>Eukaryota</taxon>
        <taxon>Metazoa</taxon>
        <taxon>Ecdysozoa</taxon>
        <taxon>Arthropoda</taxon>
        <taxon>Crustacea</taxon>
        <taxon>Branchiopoda</taxon>
        <taxon>Diplostraca</taxon>
        <taxon>Cladocera</taxon>
        <taxon>Anomopoda</taxon>
        <taxon>Daphniidae</taxon>
        <taxon>Daphnia</taxon>
    </lineage>
</organism>
<dbReference type="GO" id="GO:0007186">
    <property type="term" value="P:G protein-coupled receptor signaling pathway"/>
    <property type="evidence" value="ECO:0000318"/>
    <property type="project" value="GO_Central"/>
</dbReference>
<evidence type="ECO:0000256" key="2">
    <source>
        <dbReference type="ARBA" id="ARBA00008979"/>
    </source>
</evidence>
<evidence type="ECO:0000313" key="11">
    <source>
        <dbReference type="EMBL" id="EFX89685.1"/>
    </source>
</evidence>
<dbReference type="Proteomes" id="UP000000305">
    <property type="component" value="Unassembled WGS sequence"/>
</dbReference>
<feature type="region of interest" description="Disordered" evidence="8">
    <location>
        <begin position="558"/>
        <end position="595"/>
    </location>
</feature>
<dbReference type="InterPro" id="IPR052808">
    <property type="entry name" value="GPCR_Mth-like"/>
</dbReference>
<dbReference type="PANTHER" id="PTHR46953">
    <property type="entry name" value="G-PROTEIN COUPLED RECEPTOR MTH-LIKE 1-RELATED"/>
    <property type="match status" value="1"/>
</dbReference>
<evidence type="ECO:0000256" key="7">
    <source>
        <dbReference type="ARBA" id="ARBA00023136"/>
    </source>
</evidence>
<feature type="transmembrane region" description="Helical" evidence="9">
    <location>
        <begin position="706"/>
        <end position="727"/>
    </location>
</feature>
<dbReference type="Gene3D" id="2.170.180.11">
    <property type="entry name" value="Methuselah ectodomain, domain 2"/>
    <property type="match status" value="2"/>
</dbReference>
<comment type="subcellular location">
    <subcellularLocation>
        <location evidence="1">Membrane</location>
        <topology evidence="1">Multi-pass membrane protein</topology>
    </subcellularLocation>
</comment>
<feature type="transmembrane region" description="Helical" evidence="9">
    <location>
        <begin position="501"/>
        <end position="523"/>
    </location>
</feature>
<dbReference type="EMBL" id="GL732524">
    <property type="protein sequence ID" value="EFX89685.1"/>
    <property type="molecule type" value="Genomic_DNA"/>
</dbReference>
<keyword evidence="4" id="KW-0732">Signal</keyword>
<sequence length="860" mass="95835">MTKSKAEIFGELSLRWIDIHRDQLLISICARVWQSIAFESANNAKRPSRDTQSYHGGGVAICIHKLSDRVTTIPKTLSLGAPSKRKSNRRVKKKKKRKSQHRPRGDPIPPGSSSYSSVPCGTPNWERRLSRASIFQRVETLVLVSCFKKLRHSMMAIKWLVAIVTLLCAAHFNDGQNLLSKPDPQLEWQIPLTKCCASENEFYSLGFDTCTLNGEMNFNWPPPVYSARTNESVSAASARFSLTFNLSTCTSGYASQSTRDFRLYTDGSAVISSSGERLPANSFCLNQISSGEADAAEFAVRHCASDPCNQTNCIRKCCPLGMALNTTTQLCQTYNEPFALEFRNVTGHVVTPNPASYLIRQGDAPKCQHGMFPLSPNTNPEDEFYVLPDGQIYLPYYPENDRYTRDYCIDDFSSEEGIYRQALLCFPPQPEESADNQLVLKVFPYFLFLSSLFLIATFVVYAMIPEIRNIHGVTIMCHVASLAVMYIGLCVIQLGPQLPDGVCVGLAVIVHFTFLSTFTWLNVMSFDIWWTFSPLNCSTNAKAVAVAFWMQTLANQTTSSASSSPSTDDDECAKENSDEDSGPNQSLISSCDLRPRNSRHGRQHLGRRIIFYSIYAWGVPFIIVLVGQVLDHLKNLPQHIVTPGFGEVKCWFFEKEAFLVYLYGPIAVLILSNIVFFVMTAVLLYRASVDAAFAVNSAHAKQKFRVIFSLFILMGVSWMMEVISFAVGGSAYIWIPTDILNILTGVFIFVIFVCKPNVWKLLKLKCPCLKRLDGCCPSYMTRSNTRQGTTTRSTIKEVSHTKSLNNLGGGGGGGGGHQLDADSKKKIRMDAPTQSTQLRDSTQVDSGDEMMIDHESIRMA</sequence>
<keyword evidence="6" id="KW-0297">G-protein coupled receptor</keyword>
<evidence type="ECO:0000256" key="8">
    <source>
        <dbReference type="SAM" id="MobiDB-lite"/>
    </source>
</evidence>
<dbReference type="InterPro" id="IPR010596">
    <property type="entry name" value="Methuselah_N_dom"/>
</dbReference>
<feature type="compositionally biased region" description="Acidic residues" evidence="8">
    <location>
        <begin position="567"/>
        <end position="581"/>
    </location>
</feature>
<keyword evidence="5 9" id="KW-1133">Transmembrane helix</keyword>
<evidence type="ECO:0000256" key="5">
    <source>
        <dbReference type="ARBA" id="ARBA00022989"/>
    </source>
</evidence>
<keyword evidence="3 9" id="KW-0812">Transmembrane</keyword>
<feature type="compositionally biased region" description="Basic and acidic residues" evidence="8">
    <location>
        <begin position="851"/>
        <end position="860"/>
    </location>
</feature>
<feature type="compositionally biased region" description="Polar residues" evidence="8">
    <location>
        <begin position="832"/>
        <end position="845"/>
    </location>
</feature>
<reference evidence="11 12" key="1">
    <citation type="journal article" date="2011" name="Science">
        <title>The ecoresponsive genome of Daphnia pulex.</title>
        <authorList>
            <person name="Colbourne J.K."/>
            <person name="Pfrender M.E."/>
            <person name="Gilbert D."/>
            <person name="Thomas W.K."/>
            <person name="Tucker A."/>
            <person name="Oakley T.H."/>
            <person name="Tokishita S."/>
            <person name="Aerts A."/>
            <person name="Arnold G.J."/>
            <person name="Basu M.K."/>
            <person name="Bauer D.J."/>
            <person name="Caceres C.E."/>
            <person name="Carmel L."/>
            <person name="Casola C."/>
            <person name="Choi J.H."/>
            <person name="Detter J.C."/>
            <person name="Dong Q."/>
            <person name="Dusheyko S."/>
            <person name="Eads B.D."/>
            <person name="Frohlich T."/>
            <person name="Geiler-Samerotte K.A."/>
            <person name="Gerlach D."/>
            <person name="Hatcher P."/>
            <person name="Jogdeo S."/>
            <person name="Krijgsveld J."/>
            <person name="Kriventseva E.V."/>
            <person name="Kultz D."/>
            <person name="Laforsch C."/>
            <person name="Lindquist E."/>
            <person name="Lopez J."/>
            <person name="Manak J.R."/>
            <person name="Muller J."/>
            <person name="Pangilinan J."/>
            <person name="Patwardhan R.P."/>
            <person name="Pitluck S."/>
            <person name="Pritham E.J."/>
            <person name="Rechtsteiner A."/>
            <person name="Rho M."/>
            <person name="Rogozin I.B."/>
            <person name="Sakarya O."/>
            <person name="Salamov A."/>
            <person name="Schaack S."/>
            <person name="Shapiro H."/>
            <person name="Shiga Y."/>
            <person name="Skalitzky C."/>
            <person name="Smith Z."/>
            <person name="Souvorov A."/>
            <person name="Sung W."/>
            <person name="Tang Z."/>
            <person name="Tsuchiya D."/>
            <person name="Tu H."/>
            <person name="Vos H."/>
            <person name="Wang M."/>
            <person name="Wolf Y.I."/>
            <person name="Yamagata H."/>
            <person name="Yamada T."/>
            <person name="Ye Y."/>
            <person name="Shaw J.R."/>
            <person name="Andrews J."/>
            <person name="Crease T.J."/>
            <person name="Tang H."/>
            <person name="Lucas S.M."/>
            <person name="Robertson H.M."/>
            <person name="Bork P."/>
            <person name="Koonin E.V."/>
            <person name="Zdobnov E.M."/>
            <person name="Grigoriev I.V."/>
            <person name="Lynch M."/>
            <person name="Boore J.L."/>
        </authorList>
    </citation>
    <scope>NUCLEOTIDE SEQUENCE [LARGE SCALE GENOMIC DNA]</scope>
</reference>
<gene>
    <name evidence="11" type="ORF">DAPPUDRAFT_303269</name>
</gene>
<dbReference type="Pfam" id="PF00002">
    <property type="entry name" value="7tm_2"/>
    <property type="match status" value="1"/>
</dbReference>
<protein>
    <recommendedName>
        <fullName evidence="10">G-protein coupled receptors family 2 profile 2 domain-containing protein</fullName>
    </recommendedName>
</protein>
<evidence type="ECO:0000313" key="12">
    <source>
        <dbReference type="Proteomes" id="UP000000305"/>
    </source>
</evidence>
<dbReference type="SUPFAM" id="SSF63877">
    <property type="entry name" value="Methuselah ectodomain"/>
    <property type="match status" value="1"/>
</dbReference>
<feature type="compositionally biased region" description="Gly residues" evidence="8">
    <location>
        <begin position="807"/>
        <end position="817"/>
    </location>
</feature>
<keyword evidence="6" id="KW-0675">Receptor</keyword>
<accession>E9FT96</accession>
<dbReference type="AlphaFoldDB" id="E9FT96"/>
<dbReference type="InterPro" id="IPR017981">
    <property type="entry name" value="GPCR_2-like_7TM"/>
</dbReference>
<dbReference type="GO" id="GO:0016020">
    <property type="term" value="C:membrane"/>
    <property type="evidence" value="ECO:0007669"/>
    <property type="project" value="UniProtKB-SubCell"/>
</dbReference>
<evidence type="ECO:0000256" key="6">
    <source>
        <dbReference type="ARBA" id="ARBA00023040"/>
    </source>
</evidence>
<feature type="compositionally biased region" description="Basic residues" evidence="8">
    <location>
        <begin position="83"/>
        <end position="102"/>
    </location>
</feature>
<feature type="transmembrane region" description="Helical" evidence="9">
    <location>
        <begin position="442"/>
        <end position="463"/>
    </location>
</feature>
<feature type="transmembrane region" description="Helical" evidence="9">
    <location>
        <begin position="733"/>
        <end position="754"/>
    </location>
</feature>
<keyword evidence="7 9" id="KW-0472">Membrane</keyword>
<dbReference type="InterPro" id="IPR023311">
    <property type="entry name" value="Methusela_ecto_dom_2"/>
</dbReference>
<evidence type="ECO:0000256" key="9">
    <source>
        <dbReference type="SAM" id="Phobius"/>
    </source>
</evidence>
<dbReference type="Gene3D" id="1.20.1070.10">
    <property type="entry name" value="Rhodopsin 7-helix transmembrane proteins"/>
    <property type="match status" value="2"/>
</dbReference>
<evidence type="ECO:0000256" key="1">
    <source>
        <dbReference type="ARBA" id="ARBA00004141"/>
    </source>
</evidence>
<dbReference type="GO" id="GO:0007166">
    <property type="term" value="P:cell surface receptor signaling pathway"/>
    <property type="evidence" value="ECO:0007669"/>
    <property type="project" value="InterPro"/>
</dbReference>
<dbReference type="HOGENOM" id="CLU_332678_0_0_1"/>